<organism evidence="2 3">
    <name type="scientific">Mycobacterium phage IronMan</name>
    <dbReference type="NCBI Taxonomy" id="2499042"/>
    <lineage>
        <taxon>Viruses</taxon>
        <taxon>Duplodnaviria</taxon>
        <taxon>Heunggongvirae</taxon>
        <taxon>Uroviricota</taxon>
        <taxon>Caudoviricetes</taxon>
        <taxon>Pukovnikvirus</taxon>
        <taxon>Pukovnikvirus ironman</taxon>
    </lineage>
</organism>
<protein>
    <recommendedName>
        <fullName evidence="1">Gp84-like domain-containing protein</fullName>
    </recommendedName>
</protein>
<evidence type="ECO:0000259" key="1">
    <source>
        <dbReference type="Pfam" id="PF23794"/>
    </source>
</evidence>
<dbReference type="Pfam" id="PF23794">
    <property type="entry name" value="Phage_Gp84"/>
    <property type="match status" value="1"/>
</dbReference>
<keyword evidence="3" id="KW-1185">Reference proteome</keyword>
<sequence>MMYELLVTKVGTDKSVTEKATRPVVLIDHLESAAGRAGLEVVHIRDNVQGDVLKDGQVVAEWSVTAE</sequence>
<evidence type="ECO:0000313" key="2">
    <source>
        <dbReference type="EMBL" id="AZS08287.1"/>
    </source>
</evidence>
<gene>
    <name evidence="2" type="primary">87</name>
    <name evidence="2" type="ORF">PBI_IRONMAN_87</name>
</gene>
<dbReference type="EMBL" id="MK279857">
    <property type="protein sequence ID" value="AZS08287.1"/>
    <property type="molecule type" value="Genomic_DNA"/>
</dbReference>
<name>A0A3S9UDA3_9CAUD</name>
<accession>A0A3S9UDA3</accession>
<dbReference type="RefSeq" id="YP_010064270.1">
    <property type="nucleotide sequence ID" value="NC_054814.1"/>
</dbReference>
<proteinExistence type="predicted"/>
<dbReference type="KEGG" id="vg:64948136"/>
<reference evidence="2 3" key="1">
    <citation type="submission" date="2018-12" db="EMBL/GenBank/DDBJ databases">
        <authorList>
            <person name="Stoner T.H."/>
            <person name="Garlena R.A."/>
            <person name="Russell D.A."/>
            <person name="Pope W.H."/>
            <person name="Jacobs-Sera D."/>
            <person name="Hatfull G.F."/>
        </authorList>
    </citation>
    <scope>NUCLEOTIDE SEQUENCE [LARGE SCALE GENOMIC DNA]</scope>
</reference>
<dbReference type="Proteomes" id="UP000287856">
    <property type="component" value="Segment"/>
</dbReference>
<dbReference type="InterPro" id="IPR056577">
    <property type="entry name" value="Phage_Gp84"/>
</dbReference>
<feature type="domain" description="Gp84-like" evidence="1">
    <location>
        <begin position="2"/>
        <end position="66"/>
    </location>
</feature>
<evidence type="ECO:0000313" key="3">
    <source>
        <dbReference type="Proteomes" id="UP000287856"/>
    </source>
</evidence>
<dbReference type="GeneID" id="64948136"/>